<proteinExistence type="predicted"/>
<feature type="transmembrane region" description="Helical" evidence="1">
    <location>
        <begin position="29"/>
        <end position="52"/>
    </location>
</feature>
<evidence type="ECO:0000313" key="2">
    <source>
        <dbReference type="EMBL" id="OGY66221.1"/>
    </source>
</evidence>
<dbReference type="STRING" id="1798407.A3A16_03245"/>
<keyword evidence="1" id="KW-1133">Transmembrane helix</keyword>
<reference evidence="2 3" key="1">
    <citation type="journal article" date="2016" name="Nat. Commun.">
        <title>Thousands of microbial genomes shed light on interconnected biogeochemical processes in an aquifer system.</title>
        <authorList>
            <person name="Anantharaman K."/>
            <person name="Brown C.T."/>
            <person name="Hug L.A."/>
            <person name="Sharon I."/>
            <person name="Castelle C.J."/>
            <person name="Probst A.J."/>
            <person name="Thomas B.C."/>
            <person name="Singh A."/>
            <person name="Wilkins M.J."/>
            <person name="Karaoz U."/>
            <person name="Brodie E.L."/>
            <person name="Williams K.H."/>
            <person name="Hubbard S.S."/>
            <person name="Banfield J.F."/>
        </authorList>
    </citation>
    <scope>NUCLEOTIDE SEQUENCE [LARGE SCALE GENOMIC DNA]</scope>
</reference>
<dbReference type="AlphaFoldDB" id="A0A1G1ZNY9"/>
<evidence type="ECO:0000256" key="1">
    <source>
        <dbReference type="SAM" id="Phobius"/>
    </source>
</evidence>
<organism evidence="2 3">
    <name type="scientific">Candidatus Harrisonbacteria bacterium RIFCSPLOWO2_01_FULL_44_18</name>
    <dbReference type="NCBI Taxonomy" id="1798407"/>
    <lineage>
        <taxon>Bacteria</taxon>
        <taxon>Candidatus Harrisoniibacteriota</taxon>
    </lineage>
</organism>
<sequence length="60" mass="6469">MLAGTCYYNVKNVSETGKNFQSAVAFGDFAFFAVLSVIFLAFSSFANLGGVYEKIDGKGR</sequence>
<comment type="caution">
    <text evidence="2">The sequence shown here is derived from an EMBL/GenBank/DDBJ whole genome shotgun (WGS) entry which is preliminary data.</text>
</comment>
<name>A0A1G1ZNY9_9BACT</name>
<protein>
    <submittedName>
        <fullName evidence="2">Uncharacterized protein</fullName>
    </submittedName>
</protein>
<evidence type="ECO:0000313" key="3">
    <source>
        <dbReference type="Proteomes" id="UP000177942"/>
    </source>
</evidence>
<accession>A0A1G1ZNY9</accession>
<dbReference type="Proteomes" id="UP000177942">
    <property type="component" value="Unassembled WGS sequence"/>
</dbReference>
<dbReference type="EMBL" id="MHJJ01000003">
    <property type="protein sequence ID" value="OGY66221.1"/>
    <property type="molecule type" value="Genomic_DNA"/>
</dbReference>
<keyword evidence="1" id="KW-0812">Transmembrane</keyword>
<keyword evidence="1" id="KW-0472">Membrane</keyword>
<gene>
    <name evidence="2" type="ORF">A3A16_03245</name>
</gene>